<reference evidence="9 10" key="1">
    <citation type="journal article" date="2018" name="MBio">
        <title>Comparative Genomics Reveals the Core Gene Toolbox for the Fungus-Insect Symbiosis.</title>
        <authorList>
            <person name="Wang Y."/>
            <person name="Stata M."/>
            <person name="Wang W."/>
            <person name="Stajich J.E."/>
            <person name="White M.M."/>
            <person name="Moncalvo J.M."/>
        </authorList>
    </citation>
    <scope>NUCLEOTIDE SEQUENCE [LARGE SCALE GENOMIC DNA]</scope>
    <source>
        <strain evidence="9 10">SC-DP-2</strain>
    </source>
</reference>
<evidence type="ECO:0000256" key="3">
    <source>
        <dbReference type="ARBA" id="ARBA00023015"/>
    </source>
</evidence>
<feature type="compositionally biased region" description="Low complexity" evidence="7">
    <location>
        <begin position="111"/>
        <end position="127"/>
    </location>
</feature>
<dbReference type="GO" id="GO:0051123">
    <property type="term" value="P:RNA polymerase II preinitiation complex assembly"/>
    <property type="evidence" value="ECO:0007669"/>
    <property type="project" value="InterPro"/>
</dbReference>
<feature type="domain" description="TAFII28-like protein" evidence="8">
    <location>
        <begin position="236"/>
        <end position="320"/>
    </location>
</feature>
<dbReference type="PANTHER" id="PTHR13218:SF8">
    <property type="entry name" value="TRANSCRIPTION INITIATION FACTOR TFIID SUBUNIT 11"/>
    <property type="match status" value="1"/>
</dbReference>
<name>A0A2T9ZBQ5_9FUNG</name>
<evidence type="ECO:0000259" key="8">
    <source>
        <dbReference type="Pfam" id="PF04719"/>
    </source>
</evidence>
<evidence type="ECO:0000256" key="7">
    <source>
        <dbReference type="SAM" id="MobiDB-lite"/>
    </source>
</evidence>
<dbReference type="AlphaFoldDB" id="A0A2T9ZBQ5"/>
<dbReference type="Pfam" id="PF04719">
    <property type="entry name" value="TAFII28"/>
    <property type="match status" value="1"/>
</dbReference>
<evidence type="ECO:0000256" key="2">
    <source>
        <dbReference type="ARBA" id="ARBA00009788"/>
    </source>
</evidence>
<comment type="subcellular location">
    <subcellularLocation>
        <location evidence="1">Nucleus</location>
    </subcellularLocation>
</comment>
<dbReference type="GO" id="GO:0046982">
    <property type="term" value="F:protein heterodimerization activity"/>
    <property type="evidence" value="ECO:0007669"/>
    <property type="project" value="InterPro"/>
</dbReference>
<dbReference type="Proteomes" id="UP000245609">
    <property type="component" value="Unassembled WGS sequence"/>
</dbReference>
<keyword evidence="4" id="KW-0804">Transcription</keyword>
<evidence type="ECO:0000256" key="6">
    <source>
        <dbReference type="ARBA" id="ARBA00072882"/>
    </source>
</evidence>
<dbReference type="OrthoDB" id="28335at2759"/>
<feature type="region of interest" description="Disordered" evidence="7">
    <location>
        <begin position="97"/>
        <end position="189"/>
    </location>
</feature>
<comment type="caution">
    <text evidence="9">The sequence shown here is derived from an EMBL/GenBank/DDBJ whole genome shotgun (WGS) entry which is preliminary data.</text>
</comment>
<sequence>MDASKSSSQKSEKSKPEQSQKKDPGPAKSNAMPLALGLAGFRNSIKSKVGQRGITSKSFFVKNTKTITLTGIAPSPLVSKKRIRFIDRPSGKANALNYEVYEPKKKSRRTSNQISSIPNSSSNVSKNNSKKAIEQQAPQTSISNPPSILKESHKPATGNLNIDSASVPKKEDFPKVSSQIGANAPENSSLSLQANNLEAADEAAEDQEDAELKNYVYSIEDQYNIKRQSKFEIKRLIDSFNDDERQRYEIYRRTALSKSSIKKLVSSILNQQISQTLSFVIAGFGKVFVGEIVELALSVMDELGETGPIQPHHLREAYQRYLNK</sequence>
<gene>
    <name evidence="9" type="ORF">BB560_003542</name>
</gene>
<feature type="compositionally biased region" description="Polar residues" evidence="7">
    <location>
        <begin position="176"/>
        <end position="189"/>
    </location>
</feature>
<keyword evidence="3" id="KW-0805">Transcription regulation</keyword>
<dbReference type="Gene3D" id="1.10.20.10">
    <property type="entry name" value="Histone, subunit A"/>
    <property type="match status" value="1"/>
</dbReference>
<dbReference type="PANTHER" id="PTHR13218">
    <property type="entry name" value="TRANSCRIPTION INITIATION FACTOR TFIID SUBUNIT 11-RELATED"/>
    <property type="match status" value="1"/>
</dbReference>
<evidence type="ECO:0000313" key="10">
    <source>
        <dbReference type="Proteomes" id="UP000245609"/>
    </source>
</evidence>
<dbReference type="FunFam" id="1.10.20.10:FF:000061">
    <property type="entry name" value="TFIID subunit"/>
    <property type="match status" value="1"/>
</dbReference>
<proteinExistence type="inferred from homology"/>
<dbReference type="InterPro" id="IPR045127">
    <property type="entry name" value="TAF11-like"/>
</dbReference>
<keyword evidence="10" id="KW-1185">Reference proteome</keyword>
<evidence type="ECO:0000256" key="5">
    <source>
        <dbReference type="ARBA" id="ARBA00023242"/>
    </source>
</evidence>
<evidence type="ECO:0000256" key="1">
    <source>
        <dbReference type="ARBA" id="ARBA00004123"/>
    </source>
</evidence>
<evidence type="ECO:0000256" key="4">
    <source>
        <dbReference type="ARBA" id="ARBA00023163"/>
    </source>
</evidence>
<dbReference type="EMBL" id="MBFS01000655">
    <property type="protein sequence ID" value="PVV02014.1"/>
    <property type="molecule type" value="Genomic_DNA"/>
</dbReference>
<accession>A0A2T9ZBQ5</accession>
<feature type="compositionally biased region" description="Polar residues" evidence="7">
    <location>
        <begin position="136"/>
        <end position="146"/>
    </location>
</feature>
<feature type="compositionally biased region" description="Basic and acidic residues" evidence="7">
    <location>
        <begin position="10"/>
        <end position="25"/>
    </location>
</feature>
<dbReference type="SUPFAM" id="SSF47113">
    <property type="entry name" value="Histone-fold"/>
    <property type="match status" value="1"/>
</dbReference>
<dbReference type="CDD" id="cd08048">
    <property type="entry name" value="HFD_TAF11"/>
    <property type="match status" value="1"/>
</dbReference>
<dbReference type="GO" id="GO:0005669">
    <property type="term" value="C:transcription factor TFIID complex"/>
    <property type="evidence" value="ECO:0007669"/>
    <property type="project" value="InterPro"/>
</dbReference>
<comment type="similarity">
    <text evidence="2">Belongs to the TAF11 family.</text>
</comment>
<dbReference type="InterPro" id="IPR009072">
    <property type="entry name" value="Histone-fold"/>
</dbReference>
<organism evidence="9 10">
    <name type="scientific">Smittium megazygosporum</name>
    <dbReference type="NCBI Taxonomy" id="133381"/>
    <lineage>
        <taxon>Eukaryota</taxon>
        <taxon>Fungi</taxon>
        <taxon>Fungi incertae sedis</taxon>
        <taxon>Zoopagomycota</taxon>
        <taxon>Kickxellomycotina</taxon>
        <taxon>Harpellomycetes</taxon>
        <taxon>Harpellales</taxon>
        <taxon>Legeriomycetaceae</taxon>
        <taxon>Smittium</taxon>
    </lineage>
</organism>
<keyword evidence="5" id="KW-0539">Nucleus</keyword>
<evidence type="ECO:0000313" key="9">
    <source>
        <dbReference type="EMBL" id="PVV02014.1"/>
    </source>
</evidence>
<feature type="region of interest" description="Disordered" evidence="7">
    <location>
        <begin position="1"/>
        <end position="34"/>
    </location>
</feature>
<protein>
    <recommendedName>
        <fullName evidence="6">Transcription initiation factor TFIID subunit 11</fullName>
    </recommendedName>
</protein>
<dbReference type="GO" id="GO:0016251">
    <property type="term" value="F:RNA polymerase II general transcription initiation factor activity"/>
    <property type="evidence" value="ECO:0007669"/>
    <property type="project" value="TreeGrafter"/>
</dbReference>
<dbReference type="InterPro" id="IPR006809">
    <property type="entry name" value="TAFII28_dom"/>
</dbReference>
<dbReference type="STRING" id="133381.A0A2T9ZBQ5"/>